<evidence type="ECO:0000313" key="1">
    <source>
        <dbReference type="EMBL" id="AIT08581.1"/>
    </source>
</evidence>
<proteinExistence type="predicted"/>
<accession>A0A097ELY6</accession>
<dbReference type="STRING" id="1547445.LO80_00400"/>
<sequence length="334" mass="38520">MISLLLEKRRKQAQKTVLGIEYDRSSLAAVKLNKSPEGYSLVSCDSDVFPEEAYFEGELTSDYIGTAVSNIIADNKIGRFLKLGFTCYNDIDVTKDEIVCDKKALEVIEKESVFAYLTEHFFKKKYPENYTQIAYDYYDNIEEKGAITVYHVSDRDKIQQFHNISRKTKKALAVCTLDKLAITSFVEELFLTELAKNPGDSVFLGLYSDKLSIYSFSKDGELRNYESIKIFDPNMADANYVDEVIQLLLRFMDFMSLDFTGDDFDDFGIQENIVYIYGLKQNFENIFESITELSQKNCQKLDPFVNISHDNYNYDIDQPYRYVLPVAIAMKEAL</sequence>
<name>A0A097ELY6_9GAMM</name>
<gene>
    <name evidence="1" type="ORF">LO80_00400</name>
</gene>
<dbReference type="RefSeq" id="WP_040007544.1">
    <property type="nucleotide sequence ID" value="NZ_CP009574.1"/>
</dbReference>
<protein>
    <submittedName>
        <fullName evidence="1">Type IV pili</fullName>
    </submittedName>
</protein>
<dbReference type="KEGG" id="frf:LO80_00400"/>
<organism evidence="1 2">
    <name type="scientific">Candidatus Francisella endociliophora</name>
    <dbReference type="NCBI Taxonomy" id="653937"/>
    <lineage>
        <taxon>Bacteria</taxon>
        <taxon>Pseudomonadati</taxon>
        <taxon>Pseudomonadota</taxon>
        <taxon>Gammaproteobacteria</taxon>
        <taxon>Thiotrichales</taxon>
        <taxon>Francisellaceae</taxon>
        <taxon>Francisella</taxon>
    </lineage>
</organism>
<dbReference type="AlphaFoldDB" id="A0A097ELY6"/>
<dbReference type="HOGENOM" id="CLU_830931_0_0_6"/>
<evidence type="ECO:0000313" key="2">
    <source>
        <dbReference type="Proteomes" id="UP000029672"/>
    </source>
</evidence>
<keyword evidence="2" id="KW-1185">Reference proteome</keyword>
<dbReference type="Proteomes" id="UP000029672">
    <property type="component" value="Chromosome"/>
</dbReference>
<reference evidence="1 2" key="1">
    <citation type="submission" date="2014-10" db="EMBL/GenBank/DDBJ databases">
        <title>Whole genome sequence of Francisella endociliophora strain FSC1006, isolated from a laboratory culture of the marine ciliate Euplotes raikovi.</title>
        <authorList>
            <person name="Granberg M."/>
            <person name="Backman S."/>
            <person name="Lundmark E."/>
            <person name="Nilsson E."/>
            <person name="Karlsson E."/>
            <person name="Thelaus J."/>
            <person name="Ohrman C."/>
            <person name="Larkeryd A."/>
            <person name="Stenberg P."/>
        </authorList>
    </citation>
    <scope>NUCLEOTIDE SEQUENCE [LARGE SCALE GENOMIC DNA]</scope>
    <source>
        <strain evidence="1 2">FSC1006</strain>
    </source>
</reference>
<dbReference type="OrthoDB" id="5605031at2"/>
<dbReference type="EMBL" id="CP009574">
    <property type="protein sequence ID" value="AIT08581.1"/>
    <property type="molecule type" value="Genomic_DNA"/>
</dbReference>